<dbReference type="EMBL" id="QGNW01001055">
    <property type="protein sequence ID" value="RVW57491.1"/>
    <property type="molecule type" value="Genomic_DNA"/>
</dbReference>
<keyword evidence="4" id="KW-0548">Nucleotidyltransferase</keyword>
<reference evidence="18 19" key="1">
    <citation type="journal article" date="2018" name="PLoS Genet.">
        <title>Population sequencing reveals clonal diversity and ancestral inbreeding in the grapevine cultivar Chardonnay.</title>
        <authorList>
            <person name="Roach M.J."/>
            <person name="Johnson D.L."/>
            <person name="Bohlmann J."/>
            <person name="van Vuuren H.J."/>
            <person name="Jones S.J."/>
            <person name="Pretorius I.S."/>
            <person name="Schmidt S.A."/>
            <person name="Borneman A.R."/>
        </authorList>
    </citation>
    <scope>NUCLEOTIDE SEQUENCE [LARGE SCALE GENOMIC DNA]</scope>
    <source>
        <strain evidence="19">cv. Chardonnay</strain>
        <tissue evidence="18">Leaf</tissue>
    </source>
</reference>
<dbReference type="PANTHER" id="PTHR37984:SF5">
    <property type="entry name" value="PROTEIN NYNRIN-LIKE"/>
    <property type="match status" value="1"/>
</dbReference>
<dbReference type="Gene3D" id="3.30.70.270">
    <property type="match status" value="3"/>
</dbReference>
<dbReference type="Pfam" id="PF17917">
    <property type="entry name" value="RT_RNaseH"/>
    <property type="match status" value="1"/>
</dbReference>
<dbReference type="FunFam" id="3.30.70.270:FF:000023">
    <property type="entry name" value="Pol"/>
    <property type="match status" value="1"/>
</dbReference>
<dbReference type="InterPro" id="IPR050951">
    <property type="entry name" value="Retrovirus_Pol_polyprotein"/>
</dbReference>
<keyword evidence="12" id="KW-0695">RNA-directed DNA polymerase</keyword>
<dbReference type="InterPro" id="IPR023779">
    <property type="entry name" value="Chromodomain_CS"/>
</dbReference>
<dbReference type="FunFam" id="1.10.340.70:FF:000001">
    <property type="entry name" value="Retrovirus-related Pol polyprotein from transposon gypsy-like Protein"/>
    <property type="match status" value="1"/>
</dbReference>
<keyword evidence="3" id="KW-0808">Transferase</keyword>
<evidence type="ECO:0000313" key="19">
    <source>
        <dbReference type="Proteomes" id="UP000288805"/>
    </source>
</evidence>
<dbReference type="Gene3D" id="1.10.340.70">
    <property type="match status" value="1"/>
</dbReference>
<gene>
    <name evidence="18" type="primary">TY3B-I_244</name>
    <name evidence="18" type="ORF">CK203_078825</name>
</gene>
<feature type="domain" description="Chromo" evidence="17">
    <location>
        <begin position="637"/>
        <end position="700"/>
    </location>
</feature>
<dbReference type="InterPro" id="IPR016197">
    <property type="entry name" value="Chromo-like_dom_sf"/>
</dbReference>
<dbReference type="Gene3D" id="3.10.10.10">
    <property type="entry name" value="HIV Type 1 Reverse Transcriptase, subunit A, domain 1"/>
    <property type="match status" value="2"/>
</dbReference>
<keyword evidence="8" id="KW-0255">Endonuclease</keyword>
<dbReference type="Pfam" id="PF17921">
    <property type="entry name" value="Integrase_H2C2"/>
    <property type="match status" value="1"/>
</dbReference>
<evidence type="ECO:0000256" key="16">
    <source>
        <dbReference type="ARBA" id="ARBA00023242"/>
    </source>
</evidence>
<keyword evidence="6" id="KW-0479">Metal-binding</keyword>
<protein>
    <submittedName>
        <fullName evidence="18">Transposon Ty3-I Gag-Pol polyprotein</fullName>
    </submittedName>
</protein>
<dbReference type="AlphaFoldDB" id="A0A438FBZ2"/>
<evidence type="ECO:0000256" key="6">
    <source>
        <dbReference type="ARBA" id="ARBA00022723"/>
    </source>
</evidence>
<keyword evidence="14" id="KW-0238">DNA-binding</keyword>
<dbReference type="GO" id="GO:0003887">
    <property type="term" value="F:DNA-directed DNA polymerase activity"/>
    <property type="evidence" value="ECO:0007669"/>
    <property type="project" value="UniProtKB-KW"/>
</dbReference>
<evidence type="ECO:0000256" key="1">
    <source>
        <dbReference type="ARBA" id="ARBA00004123"/>
    </source>
</evidence>
<evidence type="ECO:0000256" key="15">
    <source>
        <dbReference type="ARBA" id="ARBA00023172"/>
    </source>
</evidence>
<dbReference type="SUPFAM" id="SSF53098">
    <property type="entry name" value="Ribonuclease H-like"/>
    <property type="match status" value="1"/>
</dbReference>
<dbReference type="InterPro" id="IPR041588">
    <property type="entry name" value="Integrase_H2C2"/>
</dbReference>
<dbReference type="GO" id="GO:0015074">
    <property type="term" value="P:DNA integration"/>
    <property type="evidence" value="ECO:0007669"/>
    <property type="project" value="UniProtKB-KW"/>
</dbReference>
<dbReference type="InterPro" id="IPR043128">
    <property type="entry name" value="Rev_trsase/Diguanyl_cyclase"/>
</dbReference>
<evidence type="ECO:0000256" key="2">
    <source>
        <dbReference type="ARBA" id="ARBA00022670"/>
    </source>
</evidence>
<evidence type="ECO:0000256" key="8">
    <source>
        <dbReference type="ARBA" id="ARBA00022759"/>
    </source>
</evidence>
<dbReference type="GO" id="GO:0046872">
    <property type="term" value="F:metal ion binding"/>
    <property type="evidence" value="ECO:0007669"/>
    <property type="project" value="UniProtKB-KW"/>
</dbReference>
<dbReference type="InterPro" id="IPR043502">
    <property type="entry name" value="DNA/RNA_pol_sf"/>
</dbReference>
<keyword evidence="15" id="KW-0233">DNA recombination</keyword>
<evidence type="ECO:0000256" key="5">
    <source>
        <dbReference type="ARBA" id="ARBA00022722"/>
    </source>
</evidence>
<keyword evidence="13" id="KW-0239">DNA-directed DNA polymerase</keyword>
<dbReference type="SUPFAM" id="SSF54160">
    <property type="entry name" value="Chromo domain-like"/>
    <property type="match status" value="1"/>
</dbReference>
<evidence type="ECO:0000313" key="18">
    <source>
        <dbReference type="EMBL" id="RVW57491.1"/>
    </source>
</evidence>
<evidence type="ECO:0000256" key="10">
    <source>
        <dbReference type="ARBA" id="ARBA00022842"/>
    </source>
</evidence>
<keyword evidence="11" id="KW-0229">DNA integration</keyword>
<keyword evidence="9" id="KW-0378">Hydrolase</keyword>
<dbReference type="Gene3D" id="2.40.50.40">
    <property type="match status" value="1"/>
</dbReference>
<dbReference type="InterPro" id="IPR041373">
    <property type="entry name" value="RT_RNaseH"/>
</dbReference>
<keyword evidence="5" id="KW-0540">Nuclease</keyword>
<name>A0A438FBZ2_VITVI</name>
<keyword evidence="10" id="KW-0460">Magnesium</keyword>
<evidence type="ECO:0000256" key="13">
    <source>
        <dbReference type="ARBA" id="ARBA00022932"/>
    </source>
</evidence>
<keyword evidence="16" id="KW-0539">Nucleus</keyword>
<dbReference type="CDD" id="cd09274">
    <property type="entry name" value="RNase_HI_RT_Ty3"/>
    <property type="match status" value="1"/>
</dbReference>
<evidence type="ECO:0000256" key="9">
    <source>
        <dbReference type="ARBA" id="ARBA00022801"/>
    </source>
</evidence>
<keyword evidence="2" id="KW-0645">Protease</keyword>
<organism evidence="18 19">
    <name type="scientific">Vitis vinifera</name>
    <name type="common">Grape</name>
    <dbReference type="NCBI Taxonomy" id="29760"/>
    <lineage>
        <taxon>Eukaryota</taxon>
        <taxon>Viridiplantae</taxon>
        <taxon>Streptophyta</taxon>
        <taxon>Embryophyta</taxon>
        <taxon>Tracheophyta</taxon>
        <taxon>Spermatophyta</taxon>
        <taxon>Magnoliopsida</taxon>
        <taxon>eudicotyledons</taxon>
        <taxon>Gunneridae</taxon>
        <taxon>Pentapetalae</taxon>
        <taxon>rosids</taxon>
        <taxon>Vitales</taxon>
        <taxon>Vitaceae</taxon>
        <taxon>Viteae</taxon>
        <taxon>Vitis</taxon>
    </lineage>
</organism>
<dbReference type="SMART" id="SM00298">
    <property type="entry name" value="CHROMO"/>
    <property type="match status" value="1"/>
</dbReference>
<dbReference type="GO" id="GO:0004519">
    <property type="term" value="F:endonuclease activity"/>
    <property type="evidence" value="ECO:0007669"/>
    <property type="project" value="UniProtKB-KW"/>
</dbReference>
<dbReference type="InterPro" id="IPR023780">
    <property type="entry name" value="Chromo_domain"/>
</dbReference>
<evidence type="ECO:0000256" key="12">
    <source>
        <dbReference type="ARBA" id="ARBA00022918"/>
    </source>
</evidence>
<evidence type="ECO:0000256" key="11">
    <source>
        <dbReference type="ARBA" id="ARBA00022908"/>
    </source>
</evidence>
<proteinExistence type="predicted"/>
<dbReference type="GO" id="GO:0006310">
    <property type="term" value="P:DNA recombination"/>
    <property type="evidence" value="ECO:0007669"/>
    <property type="project" value="UniProtKB-KW"/>
</dbReference>
<dbReference type="GO" id="GO:0004190">
    <property type="term" value="F:aspartic-type endopeptidase activity"/>
    <property type="evidence" value="ECO:0007669"/>
    <property type="project" value="UniProtKB-KW"/>
</dbReference>
<dbReference type="PROSITE" id="PS00598">
    <property type="entry name" value="CHROMO_1"/>
    <property type="match status" value="1"/>
</dbReference>
<dbReference type="GO" id="GO:0005634">
    <property type="term" value="C:nucleus"/>
    <property type="evidence" value="ECO:0007669"/>
    <property type="project" value="UniProtKB-SubCell"/>
</dbReference>
<evidence type="ECO:0000256" key="7">
    <source>
        <dbReference type="ARBA" id="ARBA00022750"/>
    </source>
</evidence>
<dbReference type="Proteomes" id="UP000288805">
    <property type="component" value="Unassembled WGS sequence"/>
</dbReference>
<keyword evidence="7" id="KW-0064">Aspartyl protease</keyword>
<comment type="caution">
    <text evidence="18">The sequence shown here is derived from an EMBL/GenBank/DDBJ whole genome shotgun (WGS) entry which is preliminary data.</text>
</comment>
<sequence length="700" mass="81045">MPPSCLRDFLLEERKITRLSGARSQAPCYGPYRMAPPELEELRRQLKELLDAGFIQPSKAPYGAPVLFQKKHDGSLRMCIDYRALNKVTVKNKYPIPLIADLFDQLGRARYGSYEFLVMPFGLTNAPATFCTLMNKIFHPYLDKFVVVYLDDIVIYSNTLKEHKEHLRKVFKILRQNELYVKAIQEWDPPTKVPQLRSFLGLVNYYRRFIKGYSARAAPLTDLLKKNKAWEWDERCQQAFEDLKKAVTEEPVLALPDHTKVFELNDAERRYTVQEKEMTAIVHCLRTWRHYLLGSHFIVKTDNVATSLLQTQKKLSPKQARWQDFLAEFDYTLEYKPGSANHVADALSRKAELASITSQPQGDIVDLLKEGLQHDPVAKSLIALAHEGKTKRFLGGGRLLYTKGRRLYVPKWGNIRRNLIKECHDTKWAGHPGQRRTRALLESAYYWPQIRDEVEAYVRTCLVCQQDKVEQRQPRGLLEPLPIAERPWDSVTMDFIIGLPSRGQWVYHSGGGQFIISDRDPRFTGKFWTELFKLMGSELHFSTAFTHRQMDRLRGTLILGQAAKKMKKWADKKRRHTEYKVGDMVGKVSYKVELPPRLKIHPVFHASYLKPYHEDKDNPSRGLSKRAPTAVVTSYDKEVELVLADRVIRRRGVPPATEYLVKWKGLPESEASWEPAEALWQFQEQIERFRAEGATRTSAA</sequence>
<dbReference type="Pfam" id="PF00078">
    <property type="entry name" value="RVT_1"/>
    <property type="match status" value="1"/>
</dbReference>
<dbReference type="PANTHER" id="PTHR37984">
    <property type="entry name" value="PROTEIN CBG26694"/>
    <property type="match status" value="1"/>
</dbReference>
<dbReference type="GO" id="GO:0003964">
    <property type="term" value="F:RNA-directed DNA polymerase activity"/>
    <property type="evidence" value="ECO:0007669"/>
    <property type="project" value="UniProtKB-KW"/>
</dbReference>
<dbReference type="InterPro" id="IPR000477">
    <property type="entry name" value="RT_dom"/>
</dbReference>
<evidence type="ECO:0000256" key="14">
    <source>
        <dbReference type="ARBA" id="ARBA00023125"/>
    </source>
</evidence>
<dbReference type="SUPFAM" id="SSF56672">
    <property type="entry name" value="DNA/RNA polymerases"/>
    <property type="match status" value="1"/>
</dbReference>
<evidence type="ECO:0000256" key="4">
    <source>
        <dbReference type="ARBA" id="ARBA00022695"/>
    </source>
</evidence>
<dbReference type="InterPro" id="IPR056924">
    <property type="entry name" value="SH3_Tf2-1"/>
</dbReference>
<comment type="subcellular location">
    <subcellularLocation>
        <location evidence="1">Nucleus</location>
    </subcellularLocation>
</comment>
<dbReference type="GO" id="GO:0003677">
    <property type="term" value="F:DNA binding"/>
    <property type="evidence" value="ECO:0007669"/>
    <property type="project" value="UniProtKB-KW"/>
</dbReference>
<dbReference type="InterPro" id="IPR012337">
    <property type="entry name" value="RNaseH-like_sf"/>
</dbReference>
<evidence type="ECO:0000259" key="17">
    <source>
        <dbReference type="PROSITE" id="PS50013"/>
    </source>
</evidence>
<accession>A0A438FBZ2</accession>
<dbReference type="Pfam" id="PF24626">
    <property type="entry name" value="SH3_Tf2-1"/>
    <property type="match status" value="1"/>
</dbReference>
<dbReference type="CDD" id="cd01647">
    <property type="entry name" value="RT_LTR"/>
    <property type="match status" value="1"/>
</dbReference>
<dbReference type="PROSITE" id="PS50013">
    <property type="entry name" value="CHROMO_2"/>
    <property type="match status" value="1"/>
</dbReference>
<dbReference type="Pfam" id="PF00385">
    <property type="entry name" value="Chromo"/>
    <property type="match status" value="1"/>
</dbReference>
<dbReference type="InterPro" id="IPR000953">
    <property type="entry name" value="Chromo/chromo_shadow_dom"/>
</dbReference>
<dbReference type="GO" id="GO:0006508">
    <property type="term" value="P:proteolysis"/>
    <property type="evidence" value="ECO:0007669"/>
    <property type="project" value="UniProtKB-KW"/>
</dbReference>
<evidence type="ECO:0000256" key="3">
    <source>
        <dbReference type="ARBA" id="ARBA00022679"/>
    </source>
</evidence>